<feature type="compositionally biased region" description="Low complexity" evidence="1">
    <location>
        <begin position="48"/>
        <end position="61"/>
    </location>
</feature>
<evidence type="ECO:0000313" key="2">
    <source>
        <dbReference type="EMBL" id="CAI9161122.1"/>
    </source>
</evidence>
<keyword evidence="3" id="KW-1185">Reference proteome</keyword>
<name>A0ABN8YHT6_RANTA</name>
<gene>
    <name evidence="2" type="ORF">MRATA1EN1_LOCUS10084</name>
</gene>
<dbReference type="Proteomes" id="UP001176941">
    <property type="component" value="Chromosome 20"/>
</dbReference>
<dbReference type="EMBL" id="OX459956">
    <property type="protein sequence ID" value="CAI9161122.1"/>
    <property type="molecule type" value="Genomic_DNA"/>
</dbReference>
<organism evidence="2 3">
    <name type="scientific">Rangifer tarandus platyrhynchus</name>
    <name type="common">Svalbard reindeer</name>
    <dbReference type="NCBI Taxonomy" id="3082113"/>
    <lineage>
        <taxon>Eukaryota</taxon>
        <taxon>Metazoa</taxon>
        <taxon>Chordata</taxon>
        <taxon>Craniata</taxon>
        <taxon>Vertebrata</taxon>
        <taxon>Euteleostomi</taxon>
        <taxon>Mammalia</taxon>
        <taxon>Eutheria</taxon>
        <taxon>Laurasiatheria</taxon>
        <taxon>Artiodactyla</taxon>
        <taxon>Ruminantia</taxon>
        <taxon>Pecora</taxon>
        <taxon>Cervidae</taxon>
        <taxon>Odocoileinae</taxon>
        <taxon>Rangifer</taxon>
    </lineage>
</organism>
<reference evidence="2" key="1">
    <citation type="submission" date="2023-04" db="EMBL/GenBank/DDBJ databases">
        <authorList>
            <consortium name="ELIXIR-Norway"/>
        </authorList>
    </citation>
    <scope>NUCLEOTIDE SEQUENCE [LARGE SCALE GENOMIC DNA]</scope>
</reference>
<feature type="compositionally biased region" description="Polar residues" evidence="1">
    <location>
        <begin position="33"/>
        <end position="47"/>
    </location>
</feature>
<sequence length="134" mass="14450">MRPTANRILTAPALAWTSQEKIHAHPEECPWGSSESSAEPHQDSFTQSELSLPSCSPEESSVYLRVDPPSPHPECGAGAGCVHSVVQMPLQERGAPGGGFFYHCATWEAPGIILELPEDSRIQKPCQSSRNSGI</sequence>
<proteinExistence type="predicted"/>
<accession>A0ABN8YHT6</accession>
<evidence type="ECO:0000313" key="3">
    <source>
        <dbReference type="Proteomes" id="UP001176941"/>
    </source>
</evidence>
<protein>
    <submittedName>
        <fullName evidence="2">Uncharacterized protein</fullName>
    </submittedName>
</protein>
<evidence type="ECO:0000256" key="1">
    <source>
        <dbReference type="SAM" id="MobiDB-lite"/>
    </source>
</evidence>
<feature type="region of interest" description="Disordered" evidence="1">
    <location>
        <begin position="19"/>
        <end position="69"/>
    </location>
</feature>